<accession>A0ABV7MWR7</accession>
<keyword evidence="2" id="KW-1185">Reference proteome</keyword>
<dbReference type="Proteomes" id="UP001595648">
    <property type="component" value="Unassembled WGS sequence"/>
</dbReference>
<name>A0ABV7MWR7_9HYPH</name>
<sequence length="195" mass="21248">MALTQEQYLRAIKARRALAVADCPATASKTMKTLSEAGWDGEYVVPNQLTSRSFSGPLILLNNWFGWEELEGLALKDRADVKKLGYLPNIRTNLCLDRALEIVGLTRQDIYVTQACVFLPPSTMGSSIASAVYRVSVDRVLRHELGGRTPVALGDAAQKVCRSSGIDFVGAFHPSYQAGERRAQEIAAAIGRVHG</sequence>
<evidence type="ECO:0000313" key="1">
    <source>
        <dbReference type="EMBL" id="MFC3326431.1"/>
    </source>
</evidence>
<dbReference type="RefSeq" id="WP_378985262.1">
    <property type="nucleotide sequence ID" value="NZ_JBHRVD010000001.1"/>
</dbReference>
<gene>
    <name evidence="1" type="ORF">ACFOJ9_32450</name>
</gene>
<reference evidence="2" key="1">
    <citation type="journal article" date="2019" name="Int. J. Syst. Evol. Microbiol.">
        <title>The Global Catalogue of Microorganisms (GCM) 10K type strain sequencing project: providing services to taxonomists for standard genome sequencing and annotation.</title>
        <authorList>
            <consortium name="The Broad Institute Genomics Platform"/>
            <consortium name="The Broad Institute Genome Sequencing Center for Infectious Disease"/>
            <person name="Wu L."/>
            <person name="Ma J."/>
        </authorList>
    </citation>
    <scope>NUCLEOTIDE SEQUENCE [LARGE SCALE GENOMIC DNA]</scope>
    <source>
        <strain evidence="2">ICMP 19515</strain>
    </source>
</reference>
<evidence type="ECO:0000313" key="2">
    <source>
        <dbReference type="Proteomes" id="UP001595648"/>
    </source>
</evidence>
<proteinExistence type="predicted"/>
<protein>
    <submittedName>
        <fullName evidence="1">Uncharacterized protein</fullName>
    </submittedName>
</protein>
<dbReference type="EMBL" id="JBHRVD010000001">
    <property type="protein sequence ID" value="MFC3326431.1"/>
    <property type="molecule type" value="Genomic_DNA"/>
</dbReference>
<organism evidence="1 2">
    <name type="scientific">Mesorhizobium cantuariense</name>
    <dbReference type="NCBI Taxonomy" id="1300275"/>
    <lineage>
        <taxon>Bacteria</taxon>
        <taxon>Pseudomonadati</taxon>
        <taxon>Pseudomonadota</taxon>
        <taxon>Alphaproteobacteria</taxon>
        <taxon>Hyphomicrobiales</taxon>
        <taxon>Phyllobacteriaceae</taxon>
        <taxon>Mesorhizobium</taxon>
    </lineage>
</organism>
<dbReference type="InterPro" id="IPR036895">
    <property type="entry name" value="Uracil-DNA_glycosylase-like_sf"/>
</dbReference>
<dbReference type="SUPFAM" id="SSF52141">
    <property type="entry name" value="Uracil-DNA glycosylase-like"/>
    <property type="match status" value="1"/>
</dbReference>
<comment type="caution">
    <text evidence="1">The sequence shown here is derived from an EMBL/GenBank/DDBJ whole genome shotgun (WGS) entry which is preliminary data.</text>
</comment>